<proteinExistence type="predicted"/>
<reference evidence="3 4" key="1">
    <citation type="submission" date="2018-06" db="EMBL/GenBank/DDBJ databases">
        <title>Extensive metabolic versatility and redundancy in microbially diverse, dynamic hydrothermal sediments.</title>
        <authorList>
            <person name="Dombrowski N."/>
            <person name="Teske A."/>
            <person name="Baker B.J."/>
        </authorList>
    </citation>
    <scope>NUCLEOTIDE SEQUENCE [LARGE SCALE GENOMIC DNA]</scope>
    <source>
        <strain evidence="3">B20_G2</strain>
    </source>
</reference>
<accession>A0A497F5D0</accession>
<evidence type="ECO:0000256" key="2">
    <source>
        <dbReference type="ARBA" id="ARBA00022840"/>
    </source>
</evidence>
<organism evidence="3 4">
    <name type="scientific">Thermoproteota archaeon</name>
    <dbReference type="NCBI Taxonomy" id="2056631"/>
    <lineage>
        <taxon>Archaea</taxon>
        <taxon>Thermoproteota</taxon>
    </lineage>
</organism>
<sequence>MFIEVKRFEELLKREGFKISYETESDAMSLLKFDVCSAIIGVPCIPKEKVVELALRGKVLPHKSTRHVIPFRPLSVNVPISLLMSDDVAEANRKFIESLRGRKFKLLPPQVYMGRRYEEHLYVFEGA</sequence>
<keyword evidence="1" id="KW-0547">Nucleotide-binding</keyword>
<keyword evidence="2" id="KW-0067">ATP-binding</keyword>
<dbReference type="AlphaFoldDB" id="A0A497F5D0"/>
<dbReference type="InterPro" id="IPR023098">
    <property type="entry name" value="SerK/SbnI_C"/>
</dbReference>
<dbReference type="SUPFAM" id="SSF110849">
    <property type="entry name" value="ParB/Sulfiredoxin"/>
    <property type="match status" value="1"/>
</dbReference>
<dbReference type="Proteomes" id="UP000269499">
    <property type="component" value="Unassembled WGS sequence"/>
</dbReference>
<evidence type="ECO:0000313" key="4">
    <source>
        <dbReference type="Proteomes" id="UP000269499"/>
    </source>
</evidence>
<dbReference type="Gene3D" id="3.30.1760.10">
    <property type="entry name" value="Conserved hypothetical protein from pyrococcus furiosus pfu- 392566-001, domain 2"/>
    <property type="match status" value="1"/>
</dbReference>
<comment type="caution">
    <text evidence="3">The sequence shown here is derived from an EMBL/GenBank/DDBJ whole genome shotgun (WGS) entry which is preliminary data.</text>
</comment>
<dbReference type="GO" id="GO:0005524">
    <property type="term" value="F:ATP binding"/>
    <property type="evidence" value="ECO:0007669"/>
    <property type="project" value="UniProtKB-KW"/>
</dbReference>
<evidence type="ECO:0000256" key="1">
    <source>
        <dbReference type="ARBA" id="ARBA00022741"/>
    </source>
</evidence>
<dbReference type="EMBL" id="QMRA01000031">
    <property type="protein sequence ID" value="RLE54198.1"/>
    <property type="molecule type" value="Genomic_DNA"/>
</dbReference>
<name>A0A497F5D0_9CREN</name>
<gene>
    <name evidence="3" type="ORF">DRJ26_02135</name>
</gene>
<protein>
    <submittedName>
        <fullName evidence="3">Uncharacterized protein</fullName>
    </submittedName>
</protein>
<dbReference type="InterPro" id="IPR036086">
    <property type="entry name" value="ParB/Sulfiredoxin_sf"/>
</dbReference>
<evidence type="ECO:0000313" key="3">
    <source>
        <dbReference type="EMBL" id="RLE54198.1"/>
    </source>
</evidence>